<reference evidence="1 2" key="1">
    <citation type="journal article" date="2001" name="Proc. Natl. Acad. Sci. U.S.A.">
        <title>Genome sequence of an industrial microorganism Streptomyces avermitilis: deducing the ability of producing secondary metabolites.</title>
        <authorList>
            <person name="Omura S."/>
            <person name="Ikeda H."/>
            <person name="Ishikawa J."/>
            <person name="Hanamoto A."/>
            <person name="Takahashi C."/>
            <person name="Shinose M."/>
            <person name="Takahashi Y."/>
            <person name="Horikawa H."/>
            <person name="Nakazawa H."/>
            <person name="Osonoe T."/>
            <person name="Kikuchi H."/>
            <person name="Shiba T."/>
            <person name="Sakaki Y."/>
            <person name="Hattori M."/>
        </authorList>
    </citation>
    <scope>NUCLEOTIDE SEQUENCE [LARGE SCALE GENOMIC DNA]</scope>
    <source>
        <strain evidence="2">ATCC 31267 / DSM 46492 / JCM 5070 / NBRC 14893 / NCIMB 12804 / NRRL 8165 / MA-4680</strain>
    </source>
</reference>
<dbReference type="eggNOG" id="COG1942">
    <property type="taxonomic scope" value="Bacteria"/>
</dbReference>
<name>Q826M0_STRAW</name>
<accession>Q826M0</accession>
<evidence type="ECO:0000313" key="1">
    <source>
        <dbReference type="EMBL" id="BAC74879.1"/>
    </source>
</evidence>
<evidence type="ECO:0000313" key="2">
    <source>
        <dbReference type="Proteomes" id="UP000000428"/>
    </source>
</evidence>
<reference evidence="1 2" key="2">
    <citation type="journal article" date="2003" name="Nat. Biotechnol.">
        <title>Complete genome sequence and comparative analysis of the industrial microorganism Streptomyces avermitilis.</title>
        <authorList>
            <person name="Ikeda H."/>
            <person name="Ishikawa J."/>
            <person name="Hanamoto A."/>
            <person name="Shinose M."/>
            <person name="Kikuchi H."/>
            <person name="Shiba T."/>
            <person name="Sakaki Y."/>
            <person name="Hattori M."/>
            <person name="Omura S."/>
        </authorList>
    </citation>
    <scope>NUCLEOTIDE SEQUENCE [LARGE SCALE GENOMIC DNA]</scope>
    <source>
        <strain evidence="2">ATCC 31267 / DSM 46492 / JCM 5070 / NBRC 14893 / NCIMB 12804 / NRRL 8165 / MA-4680</strain>
    </source>
</reference>
<dbReference type="HOGENOM" id="CLU_128786_0_0_11"/>
<keyword evidence="2" id="KW-1185">Reference proteome</keyword>
<gene>
    <name evidence="1" type="ORF">SAVERM_7168</name>
</gene>
<dbReference type="Gene3D" id="3.30.429.10">
    <property type="entry name" value="Macrophage Migration Inhibitory Factor"/>
    <property type="match status" value="1"/>
</dbReference>
<dbReference type="KEGG" id="sma:SAVERM_7168"/>
<dbReference type="InterPro" id="IPR014347">
    <property type="entry name" value="Tautomerase/MIF_sf"/>
</dbReference>
<dbReference type="SUPFAM" id="SSF55331">
    <property type="entry name" value="Tautomerase/MIF"/>
    <property type="match status" value="1"/>
</dbReference>
<sequence>MTSGYNDCYRSCAQSCAQSCAHSCAQNCAHPKGDFAMPMIRLTVPPGSLTEEGRRTVQRDLAAVLLRWEGAPDTAFFRAQAWSYLVELPEGAQTTAEDDAPRFLVEVTVPRGALSERRRAGLVEDATRTVLDAAGLTQSDAPRVWALVHEQPDGTWGAGGSVIRYADLVALAKGQRADA</sequence>
<protein>
    <submittedName>
        <fullName evidence="1">Uncharacterized protein</fullName>
    </submittedName>
</protein>
<dbReference type="EMBL" id="BA000030">
    <property type="protein sequence ID" value="BAC74879.1"/>
    <property type="molecule type" value="Genomic_DNA"/>
</dbReference>
<dbReference type="AlphaFoldDB" id="Q826M0"/>
<dbReference type="Proteomes" id="UP000000428">
    <property type="component" value="Chromosome"/>
</dbReference>
<reference evidence="1 2" key="3">
    <citation type="journal article" date="2014" name="J. Ind. Microbiol. Biotechnol.">
        <title>Genome mining of the Streptomyces avermitilis genome and development of genome-minimized hosts for heterologous expression of biosynthetic gene clusters.</title>
        <authorList>
            <person name="Ikeda H."/>
            <person name="Shin-ya K."/>
            <person name="Omura S."/>
        </authorList>
    </citation>
    <scope>NUCLEOTIDE SEQUENCE [LARGE SCALE GENOMIC DNA]</scope>
    <source>
        <strain evidence="2">ATCC 31267 / DSM 46492 / JCM 5070 / NBRC 14893 / NCIMB 12804 / NRRL 8165 / MA-4680</strain>
    </source>
</reference>
<organism evidence="1 2">
    <name type="scientific">Streptomyces avermitilis (strain ATCC 31267 / DSM 46492 / JCM 5070 / NBRC 14893 / NCIMB 12804 / NRRL 8165 / MA-4680)</name>
    <dbReference type="NCBI Taxonomy" id="227882"/>
    <lineage>
        <taxon>Bacteria</taxon>
        <taxon>Bacillati</taxon>
        <taxon>Actinomycetota</taxon>
        <taxon>Actinomycetes</taxon>
        <taxon>Kitasatosporales</taxon>
        <taxon>Streptomycetaceae</taxon>
        <taxon>Streptomyces</taxon>
    </lineage>
</organism>
<proteinExistence type="predicted"/>